<evidence type="ECO:0000256" key="3">
    <source>
        <dbReference type="ARBA" id="ARBA00023098"/>
    </source>
</evidence>
<gene>
    <name evidence="5" type="ORF">F9Y85_00075</name>
    <name evidence="6" type="ORF">R5H13_13500</name>
</gene>
<keyword evidence="4" id="KW-0275">Fatty acid biosynthesis</keyword>
<dbReference type="PANTHER" id="PTHR38764:SF1">
    <property type="entry name" value="ACYL CARRIER PROTEIN PHOSPHODIESTERASE"/>
    <property type="match status" value="1"/>
</dbReference>
<dbReference type="RefSeq" id="WP_193521363.1">
    <property type="nucleotide sequence ID" value="NZ_CBCSDF010000003.1"/>
</dbReference>
<evidence type="ECO:0000313" key="6">
    <source>
        <dbReference type="EMBL" id="WOX27665.1"/>
    </source>
</evidence>
<keyword evidence="8" id="KW-1185">Reference proteome</keyword>
<dbReference type="PIRSF" id="PIRSF011489">
    <property type="entry name" value="DUF479"/>
    <property type="match status" value="1"/>
</dbReference>
<dbReference type="GO" id="GO:0008770">
    <property type="term" value="F:[acyl-carrier-protein] phosphodiesterase activity"/>
    <property type="evidence" value="ECO:0007669"/>
    <property type="project" value="InterPro"/>
</dbReference>
<evidence type="ECO:0000313" key="7">
    <source>
        <dbReference type="Proteomes" id="UP000646877"/>
    </source>
</evidence>
<keyword evidence="2" id="KW-0378">Hydrolase</keyword>
<reference evidence="5" key="1">
    <citation type="submission" date="2019-10" db="EMBL/GenBank/DDBJ databases">
        <authorList>
            <person name="Paulsen S."/>
        </authorList>
    </citation>
    <scope>NUCLEOTIDE SEQUENCE</scope>
    <source>
        <strain evidence="5">LMG 19692</strain>
    </source>
</reference>
<dbReference type="PANTHER" id="PTHR38764">
    <property type="entry name" value="ACYL CARRIER PROTEIN PHOSPHODIESTERASE"/>
    <property type="match status" value="1"/>
</dbReference>
<keyword evidence="3" id="KW-0443">Lipid metabolism</keyword>
<keyword evidence="1" id="KW-0444">Lipid biosynthesis</keyword>
<dbReference type="EMBL" id="CP137578">
    <property type="protein sequence ID" value="WOX27665.1"/>
    <property type="molecule type" value="Genomic_DNA"/>
</dbReference>
<dbReference type="AlphaFoldDB" id="A0A8I2H289"/>
<evidence type="ECO:0000256" key="1">
    <source>
        <dbReference type="ARBA" id="ARBA00022516"/>
    </source>
</evidence>
<dbReference type="InterPro" id="IPR007431">
    <property type="entry name" value="ACP_PD"/>
</dbReference>
<protein>
    <submittedName>
        <fullName evidence="6">ACP phosphodiesterase</fullName>
    </submittedName>
    <submittedName>
        <fullName evidence="5">DUF479 domain-containing protein</fullName>
    </submittedName>
</protein>
<organism evidence="5 7">
    <name type="scientific">Pseudoalteromonas maricaloris</name>
    <dbReference type="NCBI Taxonomy" id="184924"/>
    <lineage>
        <taxon>Bacteria</taxon>
        <taxon>Pseudomonadati</taxon>
        <taxon>Pseudomonadota</taxon>
        <taxon>Gammaproteobacteria</taxon>
        <taxon>Alteromonadales</taxon>
        <taxon>Pseudoalteromonadaceae</taxon>
        <taxon>Pseudoalteromonas</taxon>
    </lineage>
</organism>
<proteinExistence type="predicted"/>
<evidence type="ECO:0000313" key="8">
    <source>
        <dbReference type="Proteomes" id="UP001304419"/>
    </source>
</evidence>
<reference evidence="6 8" key="2">
    <citation type="submission" date="2023-10" db="EMBL/GenBank/DDBJ databases">
        <title>To unveil natural product biosynthetic capacity in Pseudoalteromonas.</title>
        <authorList>
            <person name="Wang J."/>
        </authorList>
    </citation>
    <scope>NUCLEOTIDE SEQUENCE [LARGE SCALE GENOMIC DNA]</scope>
    <source>
        <strain evidence="6 8">DSM 15914</strain>
    </source>
</reference>
<evidence type="ECO:0000256" key="4">
    <source>
        <dbReference type="ARBA" id="ARBA00023160"/>
    </source>
</evidence>
<sequence length="198" mass="22846">MNYLAHLYFAKPTAASHFGNLLGDFQKGVNIQALPKPVQLGLQTHRQVDKFTDSHSITKSAKQLFSPTRRRFAGIALDVLYDHFLIKHWQQYHSTSLDDFKHQSFSLLHDNLHIMPAHMQRVVSAMTQNDWFATYESVAGVGHALDNIAKRIRFQNQFAGSERDITKHYQQLESGFNVFFPQLIAHMQQQLIEPENLE</sequence>
<dbReference type="Proteomes" id="UP001304419">
    <property type="component" value="Chromosome 1"/>
</dbReference>
<accession>A0A8I2H289</accession>
<evidence type="ECO:0000313" key="5">
    <source>
        <dbReference type="EMBL" id="NLR19749.1"/>
    </source>
</evidence>
<dbReference type="GO" id="GO:0006633">
    <property type="term" value="P:fatty acid biosynthetic process"/>
    <property type="evidence" value="ECO:0007669"/>
    <property type="project" value="UniProtKB-KW"/>
</dbReference>
<dbReference type="EMBL" id="WEIA01000001">
    <property type="protein sequence ID" value="NLR19749.1"/>
    <property type="molecule type" value="Genomic_DNA"/>
</dbReference>
<dbReference type="Proteomes" id="UP000646877">
    <property type="component" value="Unassembled WGS sequence"/>
</dbReference>
<name>A0A8I2H289_9GAMM</name>
<keyword evidence="4" id="KW-0276">Fatty acid metabolism</keyword>
<evidence type="ECO:0000256" key="2">
    <source>
        <dbReference type="ARBA" id="ARBA00022801"/>
    </source>
</evidence>
<dbReference type="Pfam" id="PF04336">
    <property type="entry name" value="ACP_PD"/>
    <property type="match status" value="1"/>
</dbReference>